<dbReference type="GO" id="GO:0030170">
    <property type="term" value="F:pyridoxal phosphate binding"/>
    <property type="evidence" value="ECO:0007669"/>
    <property type="project" value="TreeGrafter"/>
</dbReference>
<sequence length="342" mass="37330">MPTLGDIMSARKALDGYVYETPIIASNALRGKTRHESVMLKCENLQRTGSYHIRGMTYRVIRAKEADLGINNFITRSSGNGGSALACAAHNFQSKAHVIVPEDTNALITRSIHHYNGAFYYCKPGLKERMEMEARLLRELSRPAGKRQNHAVVINPYNDDAVIAGHGTTGIELMLQTDCAMDCVVVPVGGGALLSGVAIAVKGMKPHVGVFAAELDAPPNRYTDFKRGESLAAGRQRQGLPYNEAAAKNNKHGIRTPLTDLTTGYIDRYVDGVIHVTLEEMKYAFRYVYERCKLVVDTNAAIAVAAVLSCPPALNNYRRVCIVLSGGNVDLNDIPKLAVSRL</sequence>
<evidence type="ECO:0000259" key="4">
    <source>
        <dbReference type="Pfam" id="PF00291"/>
    </source>
</evidence>
<evidence type="ECO:0000313" key="6">
    <source>
        <dbReference type="Proteomes" id="UP000038009"/>
    </source>
</evidence>
<keyword evidence="3" id="KW-0663">Pyridoxal phosphate</keyword>
<dbReference type="GO" id="GO:0005524">
    <property type="term" value="F:ATP binding"/>
    <property type="evidence" value="ECO:0007669"/>
    <property type="project" value="TreeGrafter"/>
</dbReference>
<name>A0A0N1PDR0_LEPSE</name>
<comment type="cofactor">
    <cofactor evidence="1">
        <name>pyridoxal 5'-phosphate</name>
        <dbReference type="ChEBI" id="CHEBI:597326"/>
    </cofactor>
</comment>
<reference evidence="5 6" key="1">
    <citation type="journal article" date="2015" name="PLoS Pathog.">
        <title>Leptomonas seymouri: Adaptations to the Dixenous Life Cycle Analyzed by Genome Sequencing, Transcriptome Profiling and Co-infection with Leishmania donovani.</title>
        <authorList>
            <person name="Kraeva N."/>
            <person name="Butenko A."/>
            <person name="Hlavacova J."/>
            <person name="Kostygov A."/>
            <person name="Myskova J."/>
            <person name="Grybchuk D."/>
            <person name="Lestinova T."/>
            <person name="Votypka J."/>
            <person name="Volf P."/>
            <person name="Opperdoes F."/>
            <person name="Flegontov P."/>
            <person name="Lukes J."/>
            <person name="Yurchenko V."/>
        </authorList>
    </citation>
    <scope>NUCLEOTIDE SEQUENCE [LARGE SCALE GENOMIC DNA]</scope>
    <source>
        <strain evidence="5 6">ATCC 30220</strain>
    </source>
</reference>
<protein>
    <submittedName>
        <fullName evidence="5">Putative serine-threonine dehydratase</fullName>
    </submittedName>
</protein>
<comment type="caution">
    <text evidence="5">The sequence shown here is derived from an EMBL/GenBank/DDBJ whole genome shotgun (WGS) entry which is preliminary data.</text>
</comment>
<feature type="domain" description="Tryptophan synthase beta chain-like PALP" evidence="4">
    <location>
        <begin position="17"/>
        <end position="326"/>
    </location>
</feature>
<proteinExistence type="inferred from homology"/>
<dbReference type="GO" id="GO:0018114">
    <property type="term" value="F:threonine racemase activity"/>
    <property type="evidence" value="ECO:0007669"/>
    <property type="project" value="TreeGrafter"/>
</dbReference>
<evidence type="ECO:0000313" key="5">
    <source>
        <dbReference type="EMBL" id="KPI85804.1"/>
    </source>
</evidence>
<keyword evidence="6" id="KW-1185">Reference proteome</keyword>
<organism evidence="5 6">
    <name type="scientific">Leptomonas seymouri</name>
    <dbReference type="NCBI Taxonomy" id="5684"/>
    <lineage>
        <taxon>Eukaryota</taxon>
        <taxon>Discoba</taxon>
        <taxon>Euglenozoa</taxon>
        <taxon>Kinetoplastea</taxon>
        <taxon>Metakinetoplastina</taxon>
        <taxon>Trypanosomatida</taxon>
        <taxon>Trypanosomatidae</taxon>
        <taxon>Leishmaniinae</taxon>
        <taxon>Leptomonas</taxon>
    </lineage>
</organism>
<evidence type="ECO:0000256" key="2">
    <source>
        <dbReference type="ARBA" id="ARBA00010869"/>
    </source>
</evidence>
<gene>
    <name evidence="5" type="ORF">ABL78_5132</name>
</gene>
<dbReference type="SUPFAM" id="SSF53686">
    <property type="entry name" value="Tryptophan synthase beta subunit-like PLP-dependent enzymes"/>
    <property type="match status" value="1"/>
</dbReference>
<dbReference type="GO" id="GO:0030378">
    <property type="term" value="F:serine racemase activity"/>
    <property type="evidence" value="ECO:0007669"/>
    <property type="project" value="TreeGrafter"/>
</dbReference>
<comment type="similarity">
    <text evidence="2">Belongs to the serine/threonine dehydratase family.</text>
</comment>
<dbReference type="EMBL" id="LJSK01000165">
    <property type="protein sequence ID" value="KPI85804.1"/>
    <property type="molecule type" value="Genomic_DNA"/>
</dbReference>
<dbReference type="OMA" id="LIHPFDH"/>
<evidence type="ECO:0000256" key="3">
    <source>
        <dbReference type="ARBA" id="ARBA00022898"/>
    </source>
</evidence>
<evidence type="ECO:0000256" key="1">
    <source>
        <dbReference type="ARBA" id="ARBA00001933"/>
    </source>
</evidence>
<dbReference type="Gene3D" id="3.40.50.1100">
    <property type="match status" value="2"/>
</dbReference>
<dbReference type="GO" id="GO:0070179">
    <property type="term" value="P:D-serine biosynthetic process"/>
    <property type="evidence" value="ECO:0007669"/>
    <property type="project" value="TreeGrafter"/>
</dbReference>
<dbReference type="Proteomes" id="UP000038009">
    <property type="component" value="Unassembled WGS sequence"/>
</dbReference>
<dbReference type="Pfam" id="PF00291">
    <property type="entry name" value="PALP"/>
    <property type="match status" value="1"/>
</dbReference>
<dbReference type="PANTHER" id="PTHR43050:SF1">
    <property type="entry name" value="SERINE RACEMASE"/>
    <property type="match status" value="1"/>
</dbReference>
<dbReference type="InterPro" id="IPR036052">
    <property type="entry name" value="TrpB-like_PALP_sf"/>
</dbReference>
<dbReference type="AlphaFoldDB" id="A0A0N1PDR0"/>
<dbReference type="GO" id="GO:0000287">
    <property type="term" value="F:magnesium ion binding"/>
    <property type="evidence" value="ECO:0007669"/>
    <property type="project" value="TreeGrafter"/>
</dbReference>
<dbReference type="PANTHER" id="PTHR43050">
    <property type="entry name" value="SERINE / THREONINE RACEMASE FAMILY MEMBER"/>
    <property type="match status" value="1"/>
</dbReference>
<dbReference type="VEuPathDB" id="TriTrypDB:Lsey_0165_0040"/>
<dbReference type="InterPro" id="IPR001926">
    <property type="entry name" value="TrpB-like_PALP"/>
</dbReference>
<accession>A0A0N1PDR0</accession>
<dbReference type="OrthoDB" id="4418812at2759"/>
<dbReference type="GO" id="GO:0003941">
    <property type="term" value="F:L-serine ammonia-lyase activity"/>
    <property type="evidence" value="ECO:0007669"/>
    <property type="project" value="TreeGrafter"/>
</dbReference>